<feature type="compositionally biased region" description="Basic and acidic residues" evidence="7">
    <location>
        <begin position="882"/>
        <end position="895"/>
    </location>
</feature>
<comment type="similarity">
    <text evidence="1">Belongs to the phosphoglycerate mutase family. BPG-dependent PGAM subfamily.</text>
</comment>
<dbReference type="Pfam" id="PF00300">
    <property type="entry name" value="His_Phos_1"/>
    <property type="match status" value="2"/>
</dbReference>
<dbReference type="GO" id="GO:0090141">
    <property type="term" value="P:positive regulation of mitochondrial fission"/>
    <property type="evidence" value="ECO:0007669"/>
    <property type="project" value="TreeGrafter"/>
</dbReference>
<dbReference type="SUPFAM" id="SSF56112">
    <property type="entry name" value="Protein kinase-like (PK-like)"/>
    <property type="match status" value="1"/>
</dbReference>
<dbReference type="Gene3D" id="3.40.50.1240">
    <property type="entry name" value="Phosphoglycerate mutase-like"/>
    <property type="match status" value="2"/>
</dbReference>
<keyword evidence="3" id="KW-0378">Hydrolase</keyword>
<evidence type="ECO:0000256" key="2">
    <source>
        <dbReference type="ARBA" id="ARBA00013081"/>
    </source>
</evidence>
<dbReference type="GO" id="GO:0005524">
    <property type="term" value="F:ATP binding"/>
    <property type="evidence" value="ECO:0007669"/>
    <property type="project" value="InterPro"/>
</dbReference>
<dbReference type="PANTHER" id="PTHR20935:SF0">
    <property type="entry name" value="SERINE_THREONINE-PROTEIN PHOSPHATASE PGAM5, MITOCHONDRIAL"/>
    <property type="match status" value="1"/>
</dbReference>
<accession>A0A1I8GXT2</accession>
<evidence type="ECO:0000256" key="5">
    <source>
        <dbReference type="ARBA" id="ARBA00040722"/>
    </source>
</evidence>
<evidence type="ECO:0000256" key="6">
    <source>
        <dbReference type="SAM" id="Coils"/>
    </source>
</evidence>
<dbReference type="Pfam" id="PF07714">
    <property type="entry name" value="PK_Tyr_Ser-Thr"/>
    <property type="match status" value="1"/>
</dbReference>
<dbReference type="EC" id="3.1.3.16" evidence="2"/>
<dbReference type="WBParaSite" id="maker-uti_cns_0003592-snap-gene-0.3-mRNA-1">
    <property type="protein sequence ID" value="maker-uti_cns_0003592-snap-gene-0.3-mRNA-1"/>
    <property type="gene ID" value="maker-uti_cns_0003592-snap-gene-0.3"/>
</dbReference>
<dbReference type="GO" id="GO:0004672">
    <property type="term" value="F:protein kinase activity"/>
    <property type="evidence" value="ECO:0007669"/>
    <property type="project" value="InterPro"/>
</dbReference>
<dbReference type="AlphaFoldDB" id="A0A1I8GXT2"/>
<feature type="region of interest" description="Disordered" evidence="7">
    <location>
        <begin position="882"/>
        <end position="946"/>
    </location>
</feature>
<evidence type="ECO:0000256" key="4">
    <source>
        <dbReference type="ARBA" id="ARBA00039765"/>
    </source>
</evidence>
<dbReference type="InterPro" id="IPR001245">
    <property type="entry name" value="Ser-Thr/Tyr_kinase_cat_dom"/>
</dbReference>
<dbReference type="Proteomes" id="UP000095280">
    <property type="component" value="Unplaced"/>
</dbReference>
<proteinExistence type="inferred from homology"/>
<dbReference type="GO" id="GO:0005739">
    <property type="term" value="C:mitochondrion"/>
    <property type="evidence" value="ECO:0007669"/>
    <property type="project" value="TreeGrafter"/>
</dbReference>
<feature type="compositionally biased region" description="Polar residues" evidence="7">
    <location>
        <begin position="709"/>
        <end position="718"/>
    </location>
</feature>
<feature type="compositionally biased region" description="Pro residues" evidence="7">
    <location>
        <begin position="629"/>
        <end position="642"/>
    </location>
</feature>
<dbReference type="SUPFAM" id="SSF53254">
    <property type="entry name" value="Phosphoglycerate mutase-like"/>
    <property type="match status" value="2"/>
</dbReference>
<dbReference type="Gene3D" id="1.10.510.10">
    <property type="entry name" value="Transferase(Phosphotransferase) domain 1"/>
    <property type="match status" value="1"/>
</dbReference>
<dbReference type="InterPro" id="IPR011009">
    <property type="entry name" value="Kinase-like_dom_sf"/>
</dbReference>
<evidence type="ECO:0000313" key="9">
    <source>
        <dbReference type="Proteomes" id="UP000095280"/>
    </source>
</evidence>
<keyword evidence="6" id="KW-0175">Coiled coil</keyword>
<feature type="region of interest" description="Disordered" evidence="7">
    <location>
        <begin position="757"/>
        <end position="813"/>
    </location>
</feature>
<evidence type="ECO:0000256" key="3">
    <source>
        <dbReference type="ARBA" id="ARBA00022801"/>
    </source>
</evidence>
<dbReference type="SMART" id="SM00855">
    <property type="entry name" value="PGAM"/>
    <property type="match status" value="2"/>
</dbReference>
<feature type="compositionally biased region" description="Low complexity" evidence="7">
    <location>
        <begin position="667"/>
        <end position="680"/>
    </location>
</feature>
<feature type="region of interest" description="Disordered" evidence="7">
    <location>
        <begin position="624"/>
        <end position="646"/>
    </location>
</feature>
<dbReference type="InterPro" id="IPR051021">
    <property type="entry name" value="Mito_Ser/Thr_phosphatase"/>
</dbReference>
<keyword evidence="9" id="KW-1185">Reference proteome</keyword>
<feature type="compositionally biased region" description="Polar residues" evidence="7">
    <location>
        <begin position="760"/>
        <end position="786"/>
    </location>
</feature>
<dbReference type="InterPro" id="IPR013078">
    <property type="entry name" value="His_Pase_superF_clade-1"/>
</dbReference>
<dbReference type="InterPro" id="IPR000719">
    <property type="entry name" value="Prot_kinase_dom"/>
</dbReference>
<evidence type="ECO:0000256" key="7">
    <source>
        <dbReference type="SAM" id="MobiDB-lite"/>
    </source>
</evidence>
<feature type="compositionally biased region" description="Acidic residues" evidence="7">
    <location>
        <begin position="684"/>
        <end position="695"/>
    </location>
</feature>
<evidence type="ECO:0000313" key="10">
    <source>
        <dbReference type="WBParaSite" id="maker-uti_cns_0003592-snap-gene-0.3-mRNA-1"/>
    </source>
</evidence>
<feature type="coiled-coil region" evidence="6">
    <location>
        <begin position="852"/>
        <end position="881"/>
    </location>
</feature>
<name>A0A1I8GXT2_9PLAT</name>
<dbReference type="PROSITE" id="PS50011">
    <property type="entry name" value="PROTEIN_KINASE_DOM"/>
    <property type="match status" value="1"/>
</dbReference>
<feature type="compositionally biased region" description="Pro residues" evidence="7">
    <location>
        <begin position="791"/>
        <end position="804"/>
    </location>
</feature>
<evidence type="ECO:0000259" key="8">
    <source>
        <dbReference type="PROSITE" id="PS50011"/>
    </source>
</evidence>
<evidence type="ECO:0000256" key="1">
    <source>
        <dbReference type="ARBA" id="ARBA00006717"/>
    </source>
</evidence>
<feature type="region of interest" description="Disordered" evidence="7">
    <location>
        <begin position="665"/>
        <end position="733"/>
    </location>
</feature>
<reference evidence="10" key="1">
    <citation type="submission" date="2016-11" db="UniProtKB">
        <authorList>
            <consortium name="WormBaseParasite"/>
        </authorList>
    </citation>
    <scope>IDENTIFICATION</scope>
</reference>
<dbReference type="CDD" id="cd07067">
    <property type="entry name" value="HP_PGM_like"/>
    <property type="match status" value="2"/>
</dbReference>
<feature type="domain" description="Protein kinase" evidence="8">
    <location>
        <begin position="1001"/>
        <end position="1134"/>
    </location>
</feature>
<dbReference type="GO" id="GO:0004722">
    <property type="term" value="F:protein serine/threonine phosphatase activity"/>
    <property type="evidence" value="ECO:0007669"/>
    <property type="project" value="UniProtKB-EC"/>
</dbReference>
<sequence>RYVFDLSTNATAQSPLQWPHLLSRVGLPCAALGAAAAALVSQSHSSPSPSQSDGRSDCSSNRFCKPLLAGAASAATAAPLTAAAPIYINPLPSVDASPDSLHSNLRCCGPLCRGAKWNRNWDAMEGQAGSQVRHIVLIRHGRYSLASSHLDDMGRKQADLLGIRLAELHAKHGIARLMSSNSTRAVETSELAMRHLPHLNGKRAEDPMLREIGCPCPPEPPMNNYRAEYRYHEGSALAEAAFRRHIHRSNSCQRAKLEVIVCHANVIRYFICRALQFPPEAWLRFSLDHCSITWLSIFPSGEVCLRSFSDSGYLPKRCLPSRLLGFGLSCAAVGAASAALYTELSSSAASSAPDNKLMSVADPSAPAVYLRPVTSDQLLNNLRCCDPVLPGTKWNNNWDNRHWRTTDSSSSNNNKIRSIILVRHGRFHHSDRLLDDLGRRQAEQLGNRLAQLHRRYGISRIISSSAPRAVQTAELAMRYLPNNLKRQECHLLTEVGWPCPPEPPGAHFVPEFYYHDRAARAEAAFRRHIHRADDDAGESTNELEVFVCHRNIIRYMVCRALQLPPEAWLRFSVDHCSITWLDLYPDGRVCLRCFGDSGHVPVSLLSKDNHPDNYAREDPAAELHLPSPRQQPPPPLPPPPLDPTTFALAMSCTDLSRRLANQFSDEQLQQQHQQRAQAQAYKDDDLESSSVEFDEPNSNHRQQRLQDDFGNNSGSDVSDISKSDHSANGLPTDESLNRLLEKYNLRAGDAAKPLTVGVHNGSSSYDNWRTFSTTGYQGQRVGNGSVVSPEHPQPPPPPPPPPAQASPAQQKQQISVYDYLSEETKRYLSQAKFNSLEEDFVERSTAQAAALVSQAERDIAKAAQKVKQKELREKEQLLEERRQHNEWRQRRDDILRHRRPNAPTPSTTPRTPRKDVPAKQAAAVSKSNSNSHSKGSTTEDTSVSAFRSEISEIERKISELLNDNGGSGQAASSAASSSSDAASAAAQRRTSWTVAAGSYKFNEKELIGEGTLTAVHRGRLDGEVVAVKRLKLKLSSDEDRSYLAAEANFLCGLRHPRLSRVLGYCLRGRYPLLFCELAPRRSLSDYLQAGSKVDHALFYCLGQDLADALEFLHSQRPPLLHMRLCSRNVLLDAK</sequence>
<dbReference type="InterPro" id="IPR029033">
    <property type="entry name" value="His_PPase_superfam"/>
</dbReference>
<feature type="compositionally biased region" description="Low complexity" evidence="7">
    <location>
        <begin position="925"/>
        <end position="936"/>
    </location>
</feature>
<protein>
    <recommendedName>
        <fullName evidence="4">Serine/threonine-protein phosphatase PGAM5, mitochondrial</fullName>
        <ecNumber evidence="2">3.1.3.16</ecNumber>
    </recommendedName>
    <alternativeName>
        <fullName evidence="5">Serine/threonine-protein phosphatase Pgam5, mitochondrial</fullName>
    </alternativeName>
</protein>
<dbReference type="PANTHER" id="PTHR20935">
    <property type="entry name" value="PHOSPHOGLYCERATE MUTASE-RELATED"/>
    <property type="match status" value="1"/>
</dbReference>
<organism evidence="9 10">
    <name type="scientific">Macrostomum lignano</name>
    <dbReference type="NCBI Taxonomy" id="282301"/>
    <lineage>
        <taxon>Eukaryota</taxon>
        <taxon>Metazoa</taxon>
        <taxon>Spiralia</taxon>
        <taxon>Lophotrochozoa</taxon>
        <taxon>Platyhelminthes</taxon>
        <taxon>Rhabditophora</taxon>
        <taxon>Macrostomorpha</taxon>
        <taxon>Macrostomida</taxon>
        <taxon>Macrostomidae</taxon>
        <taxon>Macrostomum</taxon>
    </lineage>
</organism>